<organism evidence="2 3">
    <name type="scientific">Aquilegia coerulea</name>
    <name type="common">Rocky mountain columbine</name>
    <dbReference type="NCBI Taxonomy" id="218851"/>
    <lineage>
        <taxon>Eukaryota</taxon>
        <taxon>Viridiplantae</taxon>
        <taxon>Streptophyta</taxon>
        <taxon>Embryophyta</taxon>
        <taxon>Tracheophyta</taxon>
        <taxon>Spermatophyta</taxon>
        <taxon>Magnoliopsida</taxon>
        <taxon>Ranunculales</taxon>
        <taxon>Ranunculaceae</taxon>
        <taxon>Thalictroideae</taxon>
        <taxon>Aquilegia</taxon>
    </lineage>
</organism>
<evidence type="ECO:0000313" key="3">
    <source>
        <dbReference type="Proteomes" id="UP000230069"/>
    </source>
</evidence>
<reference evidence="2 3" key="1">
    <citation type="submission" date="2017-09" db="EMBL/GenBank/DDBJ databases">
        <title>WGS assembly of Aquilegia coerulea Goldsmith.</title>
        <authorList>
            <person name="Hodges S."/>
            <person name="Kramer E."/>
            <person name="Nordborg M."/>
            <person name="Tomkins J."/>
            <person name="Borevitz J."/>
            <person name="Derieg N."/>
            <person name="Yan J."/>
            <person name="Mihaltcheva S."/>
            <person name="Hayes R.D."/>
            <person name="Rokhsar D."/>
        </authorList>
    </citation>
    <scope>NUCLEOTIDE SEQUENCE [LARGE SCALE GENOMIC DNA]</scope>
    <source>
        <strain evidence="3">cv. Goldsmith</strain>
    </source>
</reference>
<feature type="compositionally biased region" description="Acidic residues" evidence="1">
    <location>
        <begin position="60"/>
        <end position="80"/>
    </location>
</feature>
<dbReference type="EMBL" id="KZ305020">
    <property type="protein sequence ID" value="PIA60304.1"/>
    <property type="molecule type" value="Genomic_DNA"/>
</dbReference>
<keyword evidence="3" id="KW-1185">Reference proteome</keyword>
<evidence type="ECO:0000256" key="1">
    <source>
        <dbReference type="SAM" id="MobiDB-lite"/>
    </source>
</evidence>
<dbReference type="Proteomes" id="UP000230069">
    <property type="component" value="Unassembled WGS sequence"/>
</dbReference>
<proteinExistence type="predicted"/>
<gene>
    <name evidence="2" type="ORF">AQUCO_00300066v1</name>
</gene>
<name>A0A2G5EX53_AQUCA</name>
<dbReference type="InParanoid" id="A0A2G5EX53"/>
<dbReference type="AlphaFoldDB" id="A0A2G5EX53"/>
<accession>A0A2G5EX53</accession>
<evidence type="ECO:0000313" key="2">
    <source>
        <dbReference type="EMBL" id="PIA60304.1"/>
    </source>
</evidence>
<feature type="region of interest" description="Disordered" evidence="1">
    <location>
        <begin position="54"/>
        <end position="91"/>
    </location>
</feature>
<sequence length="91" mass="10534">MTLLQMYIGEGKEKKGVVTQKMKMMAKMMALNHLMCLEMRMIERKEPTFKILPTTMLQSDDPESEHEDEPIDTDQEDGIDDNGQSRRSVDI</sequence>
<protein>
    <submittedName>
        <fullName evidence="2">Uncharacterized protein</fullName>
    </submittedName>
</protein>